<protein>
    <recommendedName>
        <fullName evidence="3">Transposase Tnp1/En/Spm-like domain-containing protein</fullName>
    </recommendedName>
</protein>
<evidence type="ECO:0000313" key="1">
    <source>
        <dbReference type="EMBL" id="MQL80869.1"/>
    </source>
</evidence>
<organism evidence="1 2">
    <name type="scientific">Colocasia esculenta</name>
    <name type="common">Wild taro</name>
    <name type="synonym">Arum esculentum</name>
    <dbReference type="NCBI Taxonomy" id="4460"/>
    <lineage>
        <taxon>Eukaryota</taxon>
        <taxon>Viridiplantae</taxon>
        <taxon>Streptophyta</taxon>
        <taxon>Embryophyta</taxon>
        <taxon>Tracheophyta</taxon>
        <taxon>Spermatophyta</taxon>
        <taxon>Magnoliopsida</taxon>
        <taxon>Liliopsida</taxon>
        <taxon>Araceae</taxon>
        <taxon>Aroideae</taxon>
        <taxon>Colocasieae</taxon>
        <taxon>Colocasia</taxon>
    </lineage>
</organism>
<comment type="caution">
    <text evidence="1">The sequence shown here is derived from an EMBL/GenBank/DDBJ whole genome shotgun (WGS) entry which is preliminary data.</text>
</comment>
<dbReference type="EMBL" id="NMUH01000531">
    <property type="protein sequence ID" value="MQL80869.1"/>
    <property type="molecule type" value="Genomic_DNA"/>
</dbReference>
<dbReference type="AlphaFoldDB" id="A0A843ULT3"/>
<dbReference type="OrthoDB" id="1065805at2759"/>
<reference evidence="1" key="1">
    <citation type="submission" date="2017-07" db="EMBL/GenBank/DDBJ databases">
        <title>Taro Niue Genome Assembly and Annotation.</title>
        <authorList>
            <person name="Atibalentja N."/>
            <person name="Keating K."/>
            <person name="Fields C.J."/>
        </authorList>
    </citation>
    <scope>NUCLEOTIDE SEQUENCE</scope>
    <source>
        <strain evidence="1">Niue_2</strain>
        <tissue evidence="1">Leaf</tissue>
    </source>
</reference>
<evidence type="ECO:0000313" key="2">
    <source>
        <dbReference type="Proteomes" id="UP000652761"/>
    </source>
</evidence>
<dbReference type="PANTHER" id="PTHR33144:SF45">
    <property type="entry name" value="TRANSPOSASE TNP1_EN_SPM-LIKE DOMAIN-CONTAINING PROTEIN"/>
    <property type="match status" value="1"/>
</dbReference>
<dbReference type="InterPro" id="IPR004252">
    <property type="entry name" value="Probable_transposase_24"/>
</dbReference>
<accession>A0A843ULT3</accession>
<sequence>MNKLQVEVINVQTQRMKMRGPTLVASIHGMDTEKRIVVDINELGQPIGEGGHKLKIFLGTIARLSDKLLIDVPTWRAMPIVQKDDVWEYVLKHSEINKRNKSLYKYYHCAGTKSFADIRLEEFKTNGSTLDRGDLFLKTRVKKNGLPVNEDTTAVIEKFQNVKLTQLSSSKSSFASVNDTYEQVFGKDRPSRVRGVGTGPTPKSIWGSKEEALREQNLMLHNTLTDMQDRLKKLECIANESKQVDYVAGPEKRVQPSTSAFEPKQKMISMLGKKVKLCDMYRRPIASGIVMAEEMSKIVMGKKLREEYLEISVLIVYNPDAPLFVRDKDRETIKDAVGSHIIWLRDFVSVDIICSL</sequence>
<proteinExistence type="predicted"/>
<gene>
    <name evidence="1" type="ORF">Taro_013328</name>
</gene>
<name>A0A843ULT3_COLES</name>
<dbReference type="Pfam" id="PF03004">
    <property type="entry name" value="Transposase_24"/>
    <property type="match status" value="1"/>
</dbReference>
<dbReference type="Proteomes" id="UP000652761">
    <property type="component" value="Unassembled WGS sequence"/>
</dbReference>
<evidence type="ECO:0008006" key="3">
    <source>
        <dbReference type="Google" id="ProtNLM"/>
    </source>
</evidence>
<dbReference type="PANTHER" id="PTHR33144">
    <property type="entry name" value="OS10G0409366 PROTEIN-RELATED"/>
    <property type="match status" value="1"/>
</dbReference>
<keyword evidence="2" id="KW-1185">Reference proteome</keyword>